<name>A0A0A9FVG8_ARUDO</name>
<organism evidence="1">
    <name type="scientific">Arundo donax</name>
    <name type="common">Giant reed</name>
    <name type="synonym">Donax arundinaceus</name>
    <dbReference type="NCBI Taxonomy" id="35708"/>
    <lineage>
        <taxon>Eukaryota</taxon>
        <taxon>Viridiplantae</taxon>
        <taxon>Streptophyta</taxon>
        <taxon>Embryophyta</taxon>
        <taxon>Tracheophyta</taxon>
        <taxon>Spermatophyta</taxon>
        <taxon>Magnoliopsida</taxon>
        <taxon>Liliopsida</taxon>
        <taxon>Poales</taxon>
        <taxon>Poaceae</taxon>
        <taxon>PACMAD clade</taxon>
        <taxon>Arundinoideae</taxon>
        <taxon>Arundineae</taxon>
        <taxon>Arundo</taxon>
    </lineage>
</organism>
<sequence length="99" mass="10758">MTIIDKTAIVTDMIIASFGNLCSFLDCCLGHGGKPNTGTPPHRPSFPTIENAVALRNIPTSGTSPIKLLKDRLRYVRPAKLPRNSGIIPDRLLDERSSS</sequence>
<reference evidence="1" key="2">
    <citation type="journal article" date="2015" name="Data Brief">
        <title>Shoot transcriptome of the giant reed, Arundo donax.</title>
        <authorList>
            <person name="Barrero R.A."/>
            <person name="Guerrero F.D."/>
            <person name="Moolhuijzen P."/>
            <person name="Goolsby J.A."/>
            <person name="Tidwell J."/>
            <person name="Bellgard S.E."/>
            <person name="Bellgard M.I."/>
        </authorList>
    </citation>
    <scope>NUCLEOTIDE SEQUENCE</scope>
    <source>
        <tissue evidence="1">Shoot tissue taken approximately 20 cm above the soil surface</tissue>
    </source>
</reference>
<proteinExistence type="predicted"/>
<dbReference type="EMBL" id="GBRH01182677">
    <property type="protein sequence ID" value="JAE15219.1"/>
    <property type="molecule type" value="Transcribed_RNA"/>
</dbReference>
<reference evidence="1" key="1">
    <citation type="submission" date="2014-09" db="EMBL/GenBank/DDBJ databases">
        <authorList>
            <person name="Magalhaes I.L.F."/>
            <person name="Oliveira U."/>
            <person name="Santos F.R."/>
            <person name="Vidigal T.H.D.A."/>
            <person name="Brescovit A.D."/>
            <person name="Santos A.J."/>
        </authorList>
    </citation>
    <scope>NUCLEOTIDE SEQUENCE</scope>
    <source>
        <tissue evidence="1">Shoot tissue taken approximately 20 cm above the soil surface</tissue>
    </source>
</reference>
<protein>
    <submittedName>
        <fullName evidence="1">Uncharacterized protein</fullName>
    </submittedName>
</protein>
<evidence type="ECO:0000313" key="1">
    <source>
        <dbReference type="EMBL" id="JAE15219.1"/>
    </source>
</evidence>
<accession>A0A0A9FVG8</accession>
<dbReference type="AlphaFoldDB" id="A0A0A9FVG8"/>